<evidence type="ECO:0000256" key="1">
    <source>
        <dbReference type="SAM" id="MobiDB-lite"/>
    </source>
</evidence>
<name>A0ABD1ZH32_9MARC</name>
<dbReference type="EMBL" id="JBHFFA010000001">
    <property type="protein sequence ID" value="KAL2650746.1"/>
    <property type="molecule type" value="Genomic_DNA"/>
</dbReference>
<sequence>MNVQVFMAICRQNQMNVQSRDGNSSDSALALEAAKRRTGGSSHKINERPRKNSCEAKRALRGRPLRLPEAAIGRLSWQLASLLHTESFSFPAPVLQPRDEHIAGSP</sequence>
<proteinExistence type="predicted"/>
<organism evidence="2 3">
    <name type="scientific">Riccia fluitans</name>
    <dbReference type="NCBI Taxonomy" id="41844"/>
    <lineage>
        <taxon>Eukaryota</taxon>
        <taxon>Viridiplantae</taxon>
        <taxon>Streptophyta</taxon>
        <taxon>Embryophyta</taxon>
        <taxon>Marchantiophyta</taxon>
        <taxon>Marchantiopsida</taxon>
        <taxon>Marchantiidae</taxon>
        <taxon>Marchantiales</taxon>
        <taxon>Ricciaceae</taxon>
        <taxon>Riccia</taxon>
    </lineage>
</organism>
<evidence type="ECO:0000313" key="2">
    <source>
        <dbReference type="EMBL" id="KAL2650746.1"/>
    </source>
</evidence>
<reference evidence="2 3" key="1">
    <citation type="submission" date="2024-09" db="EMBL/GenBank/DDBJ databases">
        <title>Chromosome-scale assembly of Riccia fluitans.</title>
        <authorList>
            <person name="Paukszto L."/>
            <person name="Sawicki J."/>
            <person name="Karawczyk K."/>
            <person name="Piernik-Szablinska J."/>
            <person name="Szczecinska M."/>
            <person name="Mazdziarz M."/>
        </authorList>
    </citation>
    <scope>NUCLEOTIDE SEQUENCE [LARGE SCALE GENOMIC DNA]</scope>
    <source>
        <strain evidence="2">Rf_01</strain>
        <tissue evidence="2">Aerial parts of the thallus</tissue>
    </source>
</reference>
<feature type="region of interest" description="Disordered" evidence="1">
    <location>
        <begin position="17"/>
        <end position="59"/>
    </location>
</feature>
<feature type="compositionally biased region" description="Basic and acidic residues" evidence="1">
    <location>
        <begin position="44"/>
        <end position="58"/>
    </location>
</feature>
<gene>
    <name evidence="2" type="ORF">R1flu_018874</name>
</gene>
<comment type="caution">
    <text evidence="2">The sequence shown here is derived from an EMBL/GenBank/DDBJ whole genome shotgun (WGS) entry which is preliminary data.</text>
</comment>
<dbReference type="Proteomes" id="UP001605036">
    <property type="component" value="Unassembled WGS sequence"/>
</dbReference>
<dbReference type="AlphaFoldDB" id="A0ABD1ZH32"/>
<evidence type="ECO:0000313" key="3">
    <source>
        <dbReference type="Proteomes" id="UP001605036"/>
    </source>
</evidence>
<accession>A0ABD1ZH32</accession>
<protein>
    <submittedName>
        <fullName evidence="2">Uncharacterized protein</fullName>
    </submittedName>
</protein>
<feature type="compositionally biased region" description="Polar residues" evidence="1">
    <location>
        <begin position="17"/>
        <end position="27"/>
    </location>
</feature>
<keyword evidence="3" id="KW-1185">Reference proteome</keyword>